<gene>
    <name evidence="3" type="ORF">AVDCRST_MAG90-255</name>
</gene>
<dbReference type="Gene3D" id="3.40.190.150">
    <property type="entry name" value="Bordetella uptake gene, domain 1"/>
    <property type="match status" value="1"/>
</dbReference>
<dbReference type="PANTHER" id="PTHR42928:SF5">
    <property type="entry name" value="BLR1237 PROTEIN"/>
    <property type="match status" value="1"/>
</dbReference>
<protein>
    <submittedName>
        <fullName evidence="3">BUG/TctC family periplasmic protein</fullName>
    </submittedName>
</protein>
<keyword evidence="2" id="KW-0732">Signal</keyword>
<accession>A0A6J4KJV0</accession>
<evidence type="ECO:0000313" key="3">
    <source>
        <dbReference type="EMBL" id="CAA9308043.1"/>
    </source>
</evidence>
<dbReference type="PANTHER" id="PTHR42928">
    <property type="entry name" value="TRICARBOXYLATE-BINDING PROTEIN"/>
    <property type="match status" value="1"/>
</dbReference>
<dbReference type="InterPro" id="IPR005064">
    <property type="entry name" value="BUG"/>
</dbReference>
<evidence type="ECO:0000256" key="2">
    <source>
        <dbReference type="SAM" id="SignalP"/>
    </source>
</evidence>
<dbReference type="AlphaFoldDB" id="A0A6J4KJV0"/>
<comment type="similarity">
    <text evidence="1">Belongs to the UPF0065 (bug) family.</text>
</comment>
<dbReference type="PIRSF" id="PIRSF017082">
    <property type="entry name" value="YflP"/>
    <property type="match status" value="1"/>
</dbReference>
<dbReference type="Gene3D" id="3.40.190.10">
    <property type="entry name" value="Periplasmic binding protein-like II"/>
    <property type="match status" value="1"/>
</dbReference>
<dbReference type="Pfam" id="PF03401">
    <property type="entry name" value="TctC"/>
    <property type="match status" value="1"/>
</dbReference>
<reference evidence="3" key="1">
    <citation type="submission" date="2020-02" db="EMBL/GenBank/DDBJ databases">
        <authorList>
            <person name="Meier V. D."/>
        </authorList>
    </citation>
    <scope>NUCLEOTIDE SEQUENCE</scope>
    <source>
        <strain evidence="3">AVDCRST_MAG90</strain>
    </source>
</reference>
<dbReference type="SUPFAM" id="SSF53850">
    <property type="entry name" value="Periplasmic binding protein-like II"/>
    <property type="match status" value="1"/>
</dbReference>
<feature type="signal peptide" evidence="2">
    <location>
        <begin position="1"/>
        <end position="27"/>
    </location>
</feature>
<evidence type="ECO:0000256" key="1">
    <source>
        <dbReference type="ARBA" id="ARBA00006987"/>
    </source>
</evidence>
<organism evidence="3">
    <name type="scientific">uncultured Microvirga sp</name>
    <dbReference type="NCBI Taxonomy" id="412392"/>
    <lineage>
        <taxon>Bacteria</taxon>
        <taxon>Pseudomonadati</taxon>
        <taxon>Pseudomonadota</taxon>
        <taxon>Alphaproteobacteria</taxon>
        <taxon>Hyphomicrobiales</taxon>
        <taxon>Methylobacteriaceae</taxon>
        <taxon>Microvirga</taxon>
        <taxon>environmental samples</taxon>
    </lineage>
</organism>
<dbReference type="InterPro" id="IPR042100">
    <property type="entry name" value="Bug_dom1"/>
</dbReference>
<proteinExistence type="inferred from homology"/>
<name>A0A6J4KJV0_9HYPH</name>
<sequence>MLKRLIGAAVATVLAATGLAPTSAAQAQDWPARPITMVIPFAAGGPTDVLGRVMAERMSQILGQQVVVENVGGAGGMVGSQRVARAQPDGYSFVLGTVGTHAQNQTLYKKPLYDAATDFAPVALVAEVPLILITRKDLPAATLPEFIAYAKENQAKMTYGSAGPGSATHLGCVLLDTAMGTKIQHVPYRGTGPAMQDLQGGRIDFLCEIVTTALPQIQGGSVKAVATMTRSRSPVLPDLPTAHEAGLANFEGYTWNAFFLPKGTPEPIVAKLRDATLQAMETPAVRDRLQGLGASLVAPERRSGEYLAGFVKSEVAKWAEPIRSSGVIVE</sequence>
<feature type="chain" id="PRO_5026692114" evidence="2">
    <location>
        <begin position="28"/>
        <end position="330"/>
    </location>
</feature>
<dbReference type="EMBL" id="CADCUC010000050">
    <property type="protein sequence ID" value="CAA9308043.1"/>
    <property type="molecule type" value="Genomic_DNA"/>
</dbReference>